<dbReference type="PANTHER" id="PTHR37984">
    <property type="entry name" value="PROTEIN CBG26694"/>
    <property type="match status" value="1"/>
</dbReference>
<dbReference type="AlphaFoldDB" id="A0A151SM34"/>
<dbReference type="PANTHER" id="PTHR37984:SF5">
    <property type="entry name" value="PROTEIN NYNRIN-LIKE"/>
    <property type="match status" value="1"/>
</dbReference>
<gene>
    <name evidence="2" type="ORF">KK1_002058</name>
</gene>
<name>A0A151SM34_CAJCA</name>
<dbReference type="Pfam" id="PF00665">
    <property type="entry name" value="rve"/>
    <property type="match status" value="1"/>
</dbReference>
<protein>
    <recommendedName>
        <fullName evidence="1">Integrase catalytic domain-containing protein</fullName>
    </recommendedName>
</protein>
<dbReference type="Gramene" id="C.cajan_02008.t">
    <property type="protein sequence ID" value="C.cajan_02008.t.cds1"/>
    <property type="gene ID" value="C.cajan_02008"/>
</dbReference>
<sequence>MIVDYFTKWIKASPLAKITVKNVQKFTWKNVICRYGFPHSLITDNERHFIDQKFESFLHELNIKHHVTSVEHP</sequence>
<dbReference type="SUPFAM" id="SSF53098">
    <property type="entry name" value="Ribonuclease H-like"/>
    <property type="match status" value="1"/>
</dbReference>
<dbReference type="GO" id="GO:0003676">
    <property type="term" value="F:nucleic acid binding"/>
    <property type="evidence" value="ECO:0007669"/>
    <property type="project" value="InterPro"/>
</dbReference>
<organism evidence="2 3">
    <name type="scientific">Cajanus cajan</name>
    <name type="common">Pigeon pea</name>
    <name type="synonym">Cajanus indicus</name>
    <dbReference type="NCBI Taxonomy" id="3821"/>
    <lineage>
        <taxon>Eukaryota</taxon>
        <taxon>Viridiplantae</taxon>
        <taxon>Streptophyta</taxon>
        <taxon>Embryophyta</taxon>
        <taxon>Tracheophyta</taxon>
        <taxon>Spermatophyta</taxon>
        <taxon>Magnoliopsida</taxon>
        <taxon>eudicotyledons</taxon>
        <taxon>Gunneridae</taxon>
        <taxon>Pentapetalae</taxon>
        <taxon>rosids</taxon>
        <taxon>fabids</taxon>
        <taxon>Fabales</taxon>
        <taxon>Fabaceae</taxon>
        <taxon>Papilionoideae</taxon>
        <taxon>50 kb inversion clade</taxon>
        <taxon>NPAAA clade</taxon>
        <taxon>indigoferoid/millettioid clade</taxon>
        <taxon>Phaseoleae</taxon>
        <taxon>Cajanus</taxon>
    </lineage>
</organism>
<dbReference type="EMBL" id="CM003613">
    <property type="protein sequence ID" value="KYP55833.1"/>
    <property type="molecule type" value="Genomic_DNA"/>
</dbReference>
<reference evidence="2 3" key="1">
    <citation type="journal article" date="2012" name="Nat. Biotechnol.">
        <title>Draft genome sequence of pigeonpea (Cajanus cajan), an orphan legume crop of resource-poor farmers.</title>
        <authorList>
            <person name="Varshney R.K."/>
            <person name="Chen W."/>
            <person name="Li Y."/>
            <person name="Bharti A.K."/>
            <person name="Saxena R.K."/>
            <person name="Schlueter J.A."/>
            <person name="Donoghue M.T."/>
            <person name="Azam S."/>
            <person name="Fan G."/>
            <person name="Whaley A.M."/>
            <person name="Farmer A.D."/>
            <person name="Sheridan J."/>
            <person name="Iwata A."/>
            <person name="Tuteja R."/>
            <person name="Penmetsa R.V."/>
            <person name="Wu W."/>
            <person name="Upadhyaya H.D."/>
            <person name="Yang S.P."/>
            <person name="Shah T."/>
            <person name="Saxena K.B."/>
            <person name="Michael T."/>
            <person name="McCombie W.R."/>
            <person name="Yang B."/>
            <person name="Zhang G."/>
            <person name="Yang H."/>
            <person name="Wang J."/>
            <person name="Spillane C."/>
            <person name="Cook D.R."/>
            <person name="May G.D."/>
            <person name="Xu X."/>
            <person name="Jackson S.A."/>
        </authorList>
    </citation>
    <scope>NUCLEOTIDE SEQUENCE [LARGE SCALE GENOMIC DNA]</scope>
    <source>
        <strain evidence="3">cv. Asha</strain>
    </source>
</reference>
<dbReference type="InterPro" id="IPR001584">
    <property type="entry name" value="Integrase_cat-core"/>
</dbReference>
<evidence type="ECO:0000313" key="2">
    <source>
        <dbReference type="EMBL" id="KYP55833.1"/>
    </source>
</evidence>
<dbReference type="PROSITE" id="PS50994">
    <property type="entry name" value="INTEGRASE"/>
    <property type="match status" value="1"/>
</dbReference>
<evidence type="ECO:0000313" key="3">
    <source>
        <dbReference type="Proteomes" id="UP000075243"/>
    </source>
</evidence>
<dbReference type="Proteomes" id="UP000075243">
    <property type="component" value="Chromosome 11"/>
</dbReference>
<dbReference type="InterPro" id="IPR012337">
    <property type="entry name" value="RNaseH-like_sf"/>
</dbReference>
<evidence type="ECO:0000259" key="1">
    <source>
        <dbReference type="PROSITE" id="PS50994"/>
    </source>
</evidence>
<dbReference type="InterPro" id="IPR036397">
    <property type="entry name" value="RNaseH_sf"/>
</dbReference>
<keyword evidence="3" id="KW-1185">Reference proteome</keyword>
<accession>A0A151SM34</accession>
<feature type="domain" description="Integrase catalytic" evidence="1">
    <location>
        <begin position="1"/>
        <end position="73"/>
    </location>
</feature>
<dbReference type="InterPro" id="IPR050951">
    <property type="entry name" value="Retrovirus_Pol_polyprotein"/>
</dbReference>
<dbReference type="Gene3D" id="3.30.420.10">
    <property type="entry name" value="Ribonuclease H-like superfamily/Ribonuclease H"/>
    <property type="match status" value="1"/>
</dbReference>
<dbReference type="GO" id="GO:0015074">
    <property type="term" value="P:DNA integration"/>
    <property type="evidence" value="ECO:0007669"/>
    <property type="project" value="InterPro"/>
</dbReference>
<proteinExistence type="predicted"/>